<dbReference type="KEGG" id="fcy:FRACYDRAFT_226718"/>
<dbReference type="InterPro" id="IPR005881">
    <property type="entry name" value="Ser_O-AcTrfase"/>
</dbReference>
<dbReference type="GO" id="GO:0005737">
    <property type="term" value="C:cytoplasm"/>
    <property type="evidence" value="ECO:0007669"/>
    <property type="project" value="InterPro"/>
</dbReference>
<dbReference type="OrthoDB" id="25818at2759"/>
<evidence type="ECO:0000256" key="1">
    <source>
        <dbReference type="ARBA" id="ARBA00004876"/>
    </source>
</evidence>
<evidence type="ECO:0000313" key="9">
    <source>
        <dbReference type="Proteomes" id="UP000095751"/>
    </source>
</evidence>
<reference evidence="8 9" key="1">
    <citation type="submission" date="2016-09" db="EMBL/GenBank/DDBJ databases">
        <title>Extensive genetic diversity and differential bi-allelic expression allows diatom success in the polar Southern Ocean.</title>
        <authorList>
            <consortium name="DOE Joint Genome Institute"/>
            <person name="Mock T."/>
            <person name="Otillar R.P."/>
            <person name="Strauss J."/>
            <person name="Dupont C."/>
            <person name="Frickenhaus S."/>
            <person name="Maumus F."/>
            <person name="Mcmullan M."/>
            <person name="Sanges R."/>
            <person name="Schmutz J."/>
            <person name="Toseland A."/>
            <person name="Valas R."/>
            <person name="Veluchamy A."/>
            <person name="Ward B.J."/>
            <person name="Allen A."/>
            <person name="Barry K."/>
            <person name="Falciatore A."/>
            <person name="Ferrante M."/>
            <person name="Fortunato A.E."/>
            <person name="Gloeckner G."/>
            <person name="Gruber A."/>
            <person name="Hipkin R."/>
            <person name="Janech M."/>
            <person name="Kroth P."/>
            <person name="Leese F."/>
            <person name="Lindquist E."/>
            <person name="Lyon B.R."/>
            <person name="Martin J."/>
            <person name="Mayer C."/>
            <person name="Parker M."/>
            <person name="Quesneville H."/>
            <person name="Raymond J."/>
            <person name="Uhlig C."/>
            <person name="Valentin K.U."/>
            <person name="Worden A.Z."/>
            <person name="Armbrust E.V."/>
            <person name="Bowler C."/>
            <person name="Green B."/>
            <person name="Moulton V."/>
            <person name="Van Oosterhout C."/>
            <person name="Grigoriev I."/>
        </authorList>
    </citation>
    <scope>NUCLEOTIDE SEQUENCE [LARGE SCALE GENOMIC DNA]</scope>
    <source>
        <strain evidence="8 9">CCMP1102</strain>
    </source>
</reference>
<dbReference type="Gene3D" id="1.10.3130.10">
    <property type="entry name" value="serine acetyltransferase, domain 1"/>
    <property type="match status" value="1"/>
</dbReference>
<dbReference type="Pfam" id="PF06426">
    <property type="entry name" value="SATase_N"/>
    <property type="match status" value="1"/>
</dbReference>
<dbReference type="GO" id="GO:0006535">
    <property type="term" value="P:cysteine biosynthetic process from serine"/>
    <property type="evidence" value="ECO:0007669"/>
    <property type="project" value="InterPro"/>
</dbReference>
<protein>
    <recommendedName>
        <fullName evidence="3">serine O-acetyltransferase</fullName>
        <ecNumber evidence="3">2.3.1.30</ecNumber>
    </recommendedName>
</protein>
<organism evidence="8 9">
    <name type="scientific">Fragilariopsis cylindrus CCMP1102</name>
    <dbReference type="NCBI Taxonomy" id="635003"/>
    <lineage>
        <taxon>Eukaryota</taxon>
        <taxon>Sar</taxon>
        <taxon>Stramenopiles</taxon>
        <taxon>Ochrophyta</taxon>
        <taxon>Bacillariophyta</taxon>
        <taxon>Bacillariophyceae</taxon>
        <taxon>Bacillariophycidae</taxon>
        <taxon>Bacillariales</taxon>
        <taxon>Bacillariaceae</taxon>
        <taxon>Fragilariopsis</taxon>
    </lineage>
</organism>
<dbReference type="InterPro" id="IPR018357">
    <property type="entry name" value="Hexapep_transf_CS"/>
</dbReference>
<dbReference type="AlphaFoldDB" id="A0A1E7F5W1"/>
<dbReference type="EC" id="2.3.1.30" evidence="3"/>
<dbReference type="Pfam" id="PF00132">
    <property type="entry name" value="Hexapep"/>
    <property type="match status" value="1"/>
</dbReference>
<dbReference type="InterPro" id="IPR001451">
    <property type="entry name" value="Hexapep"/>
</dbReference>
<dbReference type="Proteomes" id="UP000095751">
    <property type="component" value="Unassembled WGS sequence"/>
</dbReference>
<evidence type="ECO:0000256" key="3">
    <source>
        <dbReference type="ARBA" id="ARBA00013266"/>
    </source>
</evidence>
<keyword evidence="6" id="KW-0012">Acyltransferase</keyword>
<dbReference type="GO" id="GO:0009001">
    <property type="term" value="F:serine O-acetyltransferase activity"/>
    <property type="evidence" value="ECO:0007669"/>
    <property type="project" value="UniProtKB-EC"/>
</dbReference>
<accession>A0A1E7F5W1</accession>
<comment type="pathway">
    <text evidence="1">Amino-acid biosynthesis; L-cysteine biosynthesis; L-cysteine from L-serine: step 1/2.</text>
</comment>
<dbReference type="InterPro" id="IPR011004">
    <property type="entry name" value="Trimer_LpxA-like_sf"/>
</dbReference>
<dbReference type="PROSITE" id="PS00101">
    <property type="entry name" value="HEXAPEP_TRANSFERASES"/>
    <property type="match status" value="1"/>
</dbReference>
<dbReference type="EMBL" id="KV784361">
    <property type="protein sequence ID" value="OEU13395.1"/>
    <property type="molecule type" value="Genomic_DNA"/>
</dbReference>
<comment type="similarity">
    <text evidence="2">Belongs to the transferase hexapeptide repeat family.</text>
</comment>
<evidence type="ECO:0000313" key="8">
    <source>
        <dbReference type="EMBL" id="OEU13395.1"/>
    </source>
</evidence>
<dbReference type="InterPro" id="IPR053376">
    <property type="entry name" value="Serine_acetyltransferase"/>
</dbReference>
<sequence>MAEAIRADAMAVLGRDPATDSLLEVVLFAKGYSALVAHRVAHRLWLMKRKFAALFVQSQTSAAFGMDIHPLAQIGKGVMMDHGTGVVIGETATIGEGCTILHGVTLGGTGKDHGDRHPKVGNNVLIGAGSTLLGKIRIGDCAKIGAASVLLRDIPAHATAVGSPARIVGRATEINPGKEVDIDLHQVSKLGRTASDSSSDTTVTASLTDISSIISGLYISDGDEISDSCRAFYNNSSTGGQDLFCPYVEFYKIAETAPNGSVTILTLTDILLPEGVPRCLINASFFELDHFGKGYIRTKSFVKDAPSIISRVCVIPIEKVADLVMKFKNQEEEARTIAE</sequence>
<dbReference type="InterPro" id="IPR045304">
    <property type="entry name" value="LbH_SAT"/>
</dbReference>
<keyword evidence="5 8" id="KW-0808">Transferase</keyword>
<gene>
    <name evidence="8" type="ORF">FRACYDRAFT_226718</name>
</gene>
<dbReference type="NCBIfam" id="NF041874">
    <property type="entry name" value="EPS_EpsC"/>
    <property type="match status" value="1"/>
</dbReference>
<dbReference type="SUPFAM" id="SSF51161">
    <property type="entry name" value="Trimeric LpxA-like enzymes"/>
    <property type="match status" value="1"/>
</dbReference>
<proteinExistence type="inferred from homology"/>
<dbReference type="NCBIfam" id="TIGR01172">
    <property type="entry name" value="cysE"/>
    <property type="match status" value="1"/>
</dbReference>
<dbReference type="InterPro" id="IPR010493">
    <property type="entry name" value="Ser_AcTrfase_N"/>
</dbReference>
<dbReference type="InterPro" id="IPR042122">
    <property type="entry name" value="Ser_AcTrfase_N_sf"/>
</dbReference>
<evidence type="ECO:0000256" key="6">
    <source>
        <dbReference type="ARBA" id="ARBA00023315"/>
    </source>
</evidence>
<evidence type="ECO:0000259" key="7">
    <source>
        <dbReference type="Pfam" id="PF06426"/>
    </source>
</evidence>
<dbReference type="CDD" id="cd03354">
    <property type="entry name" value="LbH_SAT"/>
    <property type="match status" value="1"/>
</dbReference>
<dbReference type="InParanoid" id="A0A1E7F5W1"/>
<dbReference type="FunFam" id="2.160.10.10:FF:000002">
    <property type="entry name" value="Serine acetyltransferase"/>
    <property type="match status" value="1"/>
</dbReference>
<evidence type="ECO:0000256" key="5">
    <source>
        <dbReference type="ARBA" id="ARBA00022679"/>
    </source>
</evidence>
<dbReference type="PANTHER" id="PTHR42811">
    <property type="entry name" value="SERINE ACETYLTRANSFERASE"/>
    <property type="match status" value="1"/>
</dbReference>
<dbReference type="UniPathway" id="UPA00136">
    <property type="reaction ID" value="UER00199"/>
</dbReference>
<dbReference type="Gene3D" id="2.160.10.10">
    <property type="entry name" value="Hexapeptide repeat proteins"/>
    <property type="match status" value="1"/>
</dbReference>
<keyword evidence="9" id="KW-1185">Reference proteome</keyword>
<feature type="domain" description="Serine acetyltransferase N-terminal" evidence="7">
    <location>
        <begin position="2"/>
        <end position="35"/>
    </location>
</feature>
<name>A0A1E7F5W1_9STRA</name>
<evidence type="ECO:0000256" key="4">
    <source>
        <dbReference type="ARBA" id="ARBA00022605"/>
    </source>
</evidence>
<keyword evidence="4" id="KW-0028">Amino-acid biosynthesis</keyword>
<evidence type="ECO:0000256" key="2">
    <source>
        <dbReference type="ARBA" id="ARBA00007274"/>
    </source>
</evidence>